<dbReference type="EMBL" id="DVMU01000174">
    <property type="protein sequence ID" value="HIU34414.1"/>
    <property type="molecule type" value="Genomic_DNA"/>
</dbReference>
<organism evidence="2 3">
    <name type="scientific">Candidatus Pullichristensenella excrementigallinarum</name>
    <dbReference type="NCBI Taxonomy" id="2840907"/>
    <lineage>
        <taxon>Bacteria</taxon>
        <taxon>Bacillati</taxon>
        <taxon>Bacillota</taxon>
        <taxon>Clostridia</taxon>
        <taxon>Candidatus Pullichristensenella</taxon>
    </lineage>
</organism>
<dbReference type="AlphaFoldDB" id="A0A9D1IEB6"/>
<comment type="caution">
    <text evidence="2">The sequence shown here is derived from an EMBL/GenBank/DDBJ whole genome shotgun (WGS) entry which is preliminary data.</text>
</comment>
<reference evidence="2" key="1">
    <citation type="submission" date="2020-10" db="EMBL/GenBank/DDBJ databases">
        <authorList>
            <person name="Gilroy R."/>
        </authorList>
    </citation>
    <scope>NUCLEOTIDE SEQUENCE</scope>
    <source>
        <strain evidence="2">ChiHcec3-11533</strain>
    </source>
</reference>
<name>A0A9D1IEB6_9FIRM</name>
<evidence type="ECO:0000313" key="2">
    <source>
        <dbReference type="EMBL" id="HIU34414.1"/>
    </source>
</evidence>
<keyword evidence="1" id="KW-1133">Transmembrane helix</keyword>
<gene>
    <name evidence="2" type="ORF">IAB02_07605</name>
</gene>
<protein>
    <submittedName>
        <fullName evidence="2">Uncharacterized protein</fullName>
    </submittedName>
</protein>
<sequence>MERITKPAGDFAGGQNSYIFLLFRTGFLALMFLIQQHSDFFPEKLASLGLWLFPLLKLLPNGMRFFFFLSTESNGAFFAIYLALALPRSFDLDSYFNGVFYPA</sequence>
<proteinExistence type="predicted"/>
<feature type="transmembrane region" description="Helical" evidence="1">
    <location>
        <begin position="17"/>
        <end position="34"/>
    </location>
</feature>
<dbReference type="Proteomes" id="UP000824072">
    <property type="component" value="Unassembled WGS sequence"/>
</dbReference>
<accession>A0A9D1IEB6</accession>
<feature type="transmembrane region" description="Helical" evidence="1">
    <location>
        <begin position="65"/>
        <end position="86"/>
    </location>
</feature>
<keyword evidence="1" id="KW-0472">Membrane</keyword>
<evidence type="ECO:0000256" key="1">
    <source>
        <dbReference type="SAM" id="Phobius"/>
    </source>
</evidence>
<reference evidence="2" key="2">
    <citation type="journal article" date="2021" name="PeerJ">
        <title>Extensive microbial diversity within the chicken gut microbiome revealed by metagenomics and culture.</title>
        <authorList>
            <person name="Gilroy R."/>
            <person name="Ravi A."/>
            <person name="Getino M."/>
            <person name="Pursley I."/>
            <person name="Horton D.L."/>
            <person name="Alikhan N.F."/>
            <person name="Baker D."/>
            <person name="Gharbi K."/>
            <person name="Hall N."/>
            <person name="Watson M."/>
            <person name="Adriaenssens E.M."/>
            <person name="Foster-Nyarko E."/>
            <person name="Jarju S."/>
            <person name="Secka A."/>
            <person name="Antonio M."/>
            <person name="Oren A."/>
            <person name="Chaudhuri R.R."/>
            <person name="La Ragione R."/>
            <person name="Hildebrand F."/>
            <person name="Pallen M.J."/>
        </authorList>
    </citation>
    <scope>NUCLEOTIDE SEQUENCE</scope>
    <source>
        <strain evidence="2">ChiHcec3-11533</strain>
    </source>
</reference>
<keyword evidence="1" id="KW-0812">Transmembrane</keyword>
<evidence type="ECO:0000313" key="3">
    <source>
        <dbReference type="Proteomes" id="UP000824072"/>
    </source>
</evidence>